<evidence type="ECO:0000256" key="4">
    <source>
        <dbReference type="ARBA" id="ARBA00022617"/>
    </source>
</evidence>
<dbReference type="InterPro" id="IPR036396">
    <property type="entry name" value="Cyt_P450_sf"/>
</dbReference>
<proteinExistence type="inferred from homology"/>
<reference evidence="9" key="1">
    <citation type="submission" date="2022-01" db="EMBL/GenBank/DDBJ databases">
        <title>Comparative genomics reveals a dynamic genome evolution in the ectomycorrhizal milk-cap (Lactarius) mushrooms.</title>
        <authorList>
            <consortium name="DOE Joint Genome Institute"/>
            <person name="Lebreton A."/>
            <person name="Tang N."/>
            <person name="Kuo A."/>
            <person name="LaButti K."/>
            <person name="Drula E."/>
            <person name="Barry K."/>
            <person name="Clum A."/>
            <person name="Lipzen A."/>
            <person name="Mousain D."/>
            <person name="Ng V."/>
            <person name="Wang R."/>
            <person name="Wang X."/>
            <person name="Dai Y."/>
            <person name="Henrissat B."/>
            <person name="Grigoriev I.V."/>
            <person name="Guerin-Laguette A."/>
            <person name="Yu F."/>
            <person name="Martin F.M."/>
        </authorList>
    </citation>
    <scope>NUCLEOTIDE SEQUENCE</scope>
    <source>
        <strain evidence="9">QP</strain>
    </source>
</reference>
<dbReference type="InterPro" id="IPR050364">
    <property type="entry name" value="Cytochrome_P450_fung"/>
</dbReference>
<evidence type="ECO:0000256" key="3">
    <source>
        <dbReference type="ARBA" id="ARBA00010617"/>
    </source>
</evidence>
<dbReference type="GO" id="GO:0005506">
    <property type="term" value="F:iron ion binding"/>
    <property type="evidence" value="ECO:0007669"/>
    <property type="project" value="InterPro"/>
</dbReference>
<sequence>MSLLATVLDQRDGKKSFCWRFGSSGMRHNGIMIAWIVVSILSSLARLFLGPCDHPWWFGCSAGHRTHSSGPRGLPLIGNALELRDKLWLFHRDCTVRSLFLTGTCSRAHNVLEDVMYLSALGQPILVLNSLKAASELLDRRANIYSASGHPCLIMTQEIISGGLMFALLNHVDDRWRRSRRASYQALTKAAVREYHNVLRKEGVLLASAFLANPGALEKHFQRAAASAIMSILYDYPTLETENDKNLKEILAYAERTSRATAPGAHLVELFPWMLYIPERWKYEGNRDFTQFNTLFESLFNRVLRALSEGSERPSISASLFTGSDHNQLSRQEMAWFSGVAGAETTSTTMSWWALAMIAHPEVQKRAHIELDTVVGRSRTPTSSDALPYIQAIVKEVLRWRPAIPFALPHFTMEDDWYNGMFIPKGTICLPNLFQFNRDPS</sequence>
<organism evidence="9 10">
    <name type="scientific">Lactarius akahatsu</name>
    <dbReference type="NCBI Taxonomy" id="416441"/>
    <lineage>
        <taxon>Eukaryota</taxon>
        <taxon>Fungi</taxon>
        <taxon>Dikarya</taxon>
        <taxon>Basidiomycota</taxon>
        <taxon>Agaricomycotina</taxon>
        <taxon>Agaricomycetes</taxon>
        <taxon>Russulales</taxon>
        <taxon>Russulaceae</taxon>
        <taxon>Lactarius</taxon>
    </lineage>
</organism>
<dbReference type="InterPro" id="IPR002401">
    <property type="entry name" value="Cyt_P450_E_grp-I"/>
</dbReference>
<dbReference type="PANTHER" id="PTHR46300:SF7">
    <property type="entry name" value="P450, PUTATIVE (EUROFUNG)-RELATED"/>
    <property type="match status" value="1"/>
</dbReference>
<keyword evidence="7" id="KW-0408">Iron</keyword>
<comment type="pathway">
    <text evidence="2">Secondary metabolite biosynthesis.</text>
</comment>
<evidence type="ECO:0000256" key="2">
    <source>
        <dbReference type="ARBA" id="ARBA00005179"/>
    </source>
</evidence>
<evidence type="ECO:0000313" key="10">
    <source>
        <dbReference type="Proteomes" id="UP001201163"/>
    </source>
</evidence>
<dbReference type="AlphaFoldDB" id="A0AAD4LM62"/>
<dbReference type="Gene3D" id="1.10.630.10">
    <property type="entry name" value="Cytochrome P450"/>
    <property type="match status" value="1"/>
</dbReference>
<evidence type="ECO:0000256" key="7">
    <source>
        <dbReference type="ARBA" id="ARBA00023004"/>
    </source>
</evidence>
<comment type="similarity">
    <text evidence="3">Belongs to the cytochrome P450 family.</text>
</comment>
<comment type="caution">
    <text evidence="9">The sequence shown here is derived from an EMBL/GenBank/DDBJ whole genome shotgun (WGS) entry which is preliminary data.</text>
</comment>
<dbReference type="GO" id="GO:0016705">
    <property type="term" value="F:oxidoreductase activity, acting on paired donors, with incorporation or reduction of molecular oxygen"/>
    <property type="evidence" value="ECO:0007669"/>
    <property type="project" value="InterPro"/>
</dbReference>
<dbReference type="GO" id="GO:0004497">
    <property type="term" value="F:monooxygenase activity"/>
    <property type="evidence" value="ECO:0007669"/>
    <property type="project" value="UniProtKB-KW"/>
</dbReference>
<dbReference type="EMBL" id="JAKELL010000022">
    <property type="protein sequence ID" value="KAH8992370.1"/>
    <property type="molecule type" value="Genomic_DNA"/>
</dbReference>
<dbReference type="InterPro" id="IPR001128">
    <property type="entry name" value="Cyt_P450"/>
</dbReference>
<protein>
    <submittedName>
        <fullName evidence="9">Cytochrome P450</fullName>
    </submittedName>
</protein>
<keyword evidence="10" id="KW-1185">Reference proteome</keyword>
<name>A0AAD4LM62_9AGAM</name>
<comment type="cofactor">
    <cofactor evidence="1">
        <name>heme</name>
        <dbReference type="ChEBI" id="CHEBI:30413"/>
    </cofactor>
</comment>
<gene>
    <name evidence="9" type="ORF">EDB92DRAFT_562268</name>
</gene>
<evidence type="ECO:0000256" key="1">
    <source>
        <dbReference type="ARBA" id="ARBA00001971"/>
    </source>
</evidence>
<dbReference type="GO" id="GO:0020037">
    <property type="term" value="F:heme binding"/>
    <property type="evidence" value="ECO:0007669"/>
    <property type="project" value="InterPro"/>
</dbReference>
<dbReference type="PANTHER" id="PTHR46300">
    <property type="entry name" value="P450, PUTATIVE (EUROFUNG)-RELATED-RELATED"/>
    <property type="match status" value="1"/>
</dbReference>
<dbReference type="Proteomes" id="UP001201163">
    <property type="component" value="Unassembled WGS sequence"/>
</dbReference>
<dbReference type="PRINTS" id="PR00463">
    <property type="entry name" value="EP450I"/>
</dbReference>
<dbReference type="Pfam" id="PF00067">
    <property type="entry name" value="p450"/>
    <property type="match status" value="1"/>
</dbReference>
<evidence type="ECO:0000313" key="9">
    <source>
        <dbReference type="EMBL" id="KAH8992370.1"/>
    </source>
</evidence>
<keyword evidence="6" id="KW-0560">Oxidoreductase</keyword>
<accession>A0AAD4LM62</accession>
<keyword evidence="4" id="KW-0349">Heme</keyword>
<evidence type="ECO:0000256" key="6">
    <source>
        <dbReference type="ARBA" id="ARBA00023002"/>
    </source>
</evidence>
<keyword evidence="5" id="KW-0479">Metal-binding</keyword>
<keyword evidence="8" id="KW-0503">Monooxygenase</keyword>
<dbReference type="SUPFAM" id="SSF48264">
    <property type="entry name" value="Cytochrome P450"/>
    <property type="match status" value="1"/>
</dbReference>
<evidence type="ECO:0000256" key="8">
    <source>
        <dbReference type="ARBA" id="ARBA00023033"/>
    </source>
</evidence>
<evidence type="ECO:0000256" key="5">
    <source>
        <dbReference type="ARBA" id="ARBA00022723"/>
    </source>
</evidence>